<evidence type="ECO:0000256" key="1">
    <source>
        <dbReference type="ARBA" id="ARBA00004370"/>
    </source>
</evidence>
<dbReference type="GO" id="GO:0016020">
    <property type="term" value="C:membrane"/>
    <property type="evidence" value="ECO:0007669"/>
    <property type="project" value="UniProtKB-SubCell"/>
</dbReference>
<evidence type="ECO:0000256" key="10">
    <source>
        <dbReference type="SAM" id="MobiDB-lite"/>
    </source>
</evidence>
<accession>A0AAJ7TEC3</accession>
<evidence type="ECO:0000256" key="6">
    <source>
        <dbReference type="ARBA" id="ARBA00023228"/>
    </source>
</evidence>
<evidence type="ECO:0000256" key="7">
    <source>
        <dbReference type="ARBA" id="ARBA00039594"/>
    </source>
</evidence>
<sequence length="533" mass="56324">MGNAMGGGGAALQQQLARFRPEERATLSRGYDSIAHTRGPGTASTAAAAGKAAKQQGPGEGFNVAALRQFVQPALPEVLLLSLFRGMSHAYDPTLKKPAPAAEYVCQERFVRFVASVLRGGAEEQAAALCWMVGERNGGVASQQVHQLVQELLEVAVQALHHGKLLRGWQLDKMADTREGAALVATALLAEIRRSDGSTADTASGATTRDDVSGWLHRTPLVPALLSLLVTSSLRLELGHGHNLLPLPTEPAPSSSSSPSSDDNDGGGGAGPSAETPAPDEDPRRALAPLLVPPACEGVAWSQLGVGSGGGGGRGPRLLLDVPSMLHLGVHLPGELRNRWRLLFSSRLQGESFSRLCGLAVGQGPTLLLVEDVDGHLFGGFASASWEVKPQFQGSSHCFLFSLRPSVGVYSCTGYNDHYMYLNHGQQTMPNGLGMGGQHDYFGLWLDSDYGRGHSRAKPRCTTYGSPQLSAREEFSLSAVEVWGLGSPPERAQGSGGKARSVLDADPEVQAMLEMAGKVKHSDGLREPKADES</sequence>
<comment type="subcellular location">
    <subcellularLocation>
        <location evidence="3">Cytoplasm</location>
    </subcellularLocation>
    <subcellularLocation>
        <location evidence="2">Lysosome</location>
    </subcellularLocation>
    <subcellularLocation>
        <location evidence="1">Membrane</location>
    </subcellularLocation>
</comment>
<evidence type="ECO:0000259" key="11">
    <source>
        <dbReference type="PROSITE" id="PS51886"/>
    </source>
</evidence>
<protein>
    <recommendedName>
        <fullName evidence="7">MTOR-associated protein MEAK7</fullName>
    </recommendedName>
    <alternativeName>
        <fullName evidence="9">TBC/LysM-associated domain-containing protein 1</fullName>
    </alternativeName>
    <alternativeName>
        <fullName evidence="8">TLD domain-containing protein 1</fullName>
    </alternativeName>
</protein>
<evidence type="ECO:0000313" key="12">
    <source>
        <dbReference type="Proteomes" id="UP001318040"/>
    </source>
</evidence>
<feature type="compositionally biased region" description="Low complexity" evidence="10">
    <location>
        <begin position="245"/>
        <end position="261"/>
    </location>
</feature>
<dbReference type="KEGG" id="pmrn:116945821"/>
<dbReference type="AlphaFoldDB" id="A0AAJ7TEC3"/>
<gene>
    <name evidence="13 14" type="primary">MEAK7</name>
</gene>
<evidence type="ECO:0000256" key="3">
    <source>
        <dbReference type="ARBA" id="ARBA00004496"/>
    </source>
</evidence>
<dbReference type="InterPro" id="IPR006571">
    <property type="entry name" value="TLDc_dom"/>
</dbReference>
<dbReference type="GO" id="GO:0006979">
    <property type="term" value="P:response to oxidative stress"/>
    <property type="evidence" value="ECO:0007669"/>
    <property type="project" value="TreeGrafter"/>
</dbReference>
<name>A0AAJ7TEC3_PETMA</name>
<dbReference type="Proteomes" id="UP001318040">
    <property type="component" value="Chromosome 25"/>
</dbReference>
<reference evidence="13 14" key="1">
    <citation type="submission" date="2025-04" db="UniProtKB">
        <authorList>
            <consortium name="RefSeq"/>
        </authorList>
    </citation>
    <scope>IDENTIFICATION</scope>
    <source>
        <tissue evidence="13 14">Sperm</tissue>
    </source>
</reference>
<dbReference type="PANTHER" id="PTHR23354">
    <property type="entry name" value="NUCLEOLAR PROTEIN 7/ESTROGEN RECEPTOR COACTIVATOR-RELATED"/>
    <property type="match status" value="1"/>
</dbReference>
<evidence type="ECO:0000256" key="4">
    <source>
        <dbReference type="ARBA" id="ARBA00022490"/>
    </source>
</evidence>
<dbReference type="SMART" id="SM00584">
    <property type="entry name" value="TLDc"/>
    <property type="match status" value="1"/>
</dbReference>
<keyword evidence="4" id="KW-0963">Cytoplasm</keyword>
<proteinExistence type="predicted"/>
<evidence type="ECO:0000256" key="8">
    <source>
        <dbReference type="ARBA" id="ARBA00041780"/>
    </source>
</evidence>
<keyword evidence="5" id="KW-0472">Membrane</keyword>
<dbReference type="GO" id="GO:0005764">
    <property type="term" value="C:lysosome"/>
    <property type="evidence" value="ECO:0007669"/>
    <property type="project" value="UniProtKB-SubCell"/>
</dbReference>
<dbReference type="RefSeq" id="XP_032816279.1">
    <property type="nucleotide sequence ID" value="XM_032960388.1"/>
</dbReference>
<dbReference type="CTD" id="57707"/>
<keyword evidence="12" id="KW-1185">Reference proteome</keyword>
<dbReference type="Pfam" id="PF07534">
    <property type="entry name" value="TLD"/>
    <property type="match status" value="1"/>
</dbReference>
<keyword evidence="6" id="KW-0458">Lysosome</keyword>
<evidence type="ECO:0000256" key="9">
    <source>
        <dbReference type="ARBA" id="ARBA00042134"/>
    </source>
</evidence>
<dbReference type="RefSeq" id="XP_032816280.1">
    <property type="nucleotide sequence ID" value="XM_032960389.1"/>
</dbReference>
<evidence type="ECO:0000313" key="14">
    <source>
        <dbReference type="RefSeq" id="XP_032816280.1"/>
    </source>
</evidence>
<dbReference type="PANTHER" id="PTHR23354:SF131">
    <property type="entry name" value="MTOR-ASSOCIATED PROTEIN MEAK7"/>
    <property type="match status" value="1"/>
</dbReference>
<dbReference type="PROSITE" id="PS51886">
    <property type="entry name" value="TLDC"/>
    <property type="match status" value="1"/>
</dbReference>
<evidence type="ECO:0000256" key="5">
    <source>
        <dbReference type="ARBA" id="ARBA00023136"/>
    </source>
</evidence>
<dbReference type="GO" id="GO:0031929">
    <property type="term" value="P:TOR signaling"/>
    <property type="evidence" value="ECO:0007669"/>
    <property type="project" value="TreeGrafter"/>
</dbReference>
<dbReference type="GO" id="GO:0005634">
    <property type="term" value="C:nucleus"/>
    <property type="evidence" value="ECO:0007669"/>
    <property type="project" value="TreeGrafter"/>
</dbReference>
<organism evidence="12 14">
    <name type="scientific">Petromyzon marinus</name>
    <name type="common">Sea lamprey</name>
    <dbReference type="NCBI Taxonomy" id="7757"/>
    <lineage>
        <taxon>Eukaryota</taxon>
        <taxon>Metazoa</taxon>
        <taxon>Chordata</taxon>
        <taxon>Craniata</taxon>
        <taxon>Vertebrata</taxon>
        <taxon>Cyclostomata</taxon>
        <taxon>Hyperoartia</taxon>
        <taxon>Petromyzontiformes</taxon>
        <taxon>Petromyzontidae</taxon>
        <taxon>Petromyzon</taxon>
    </lineage>
</organism>
<feature type="region of interest" description="Disordered" evidence="10">
    <location>
        <begin position="245"/>
        <end position="285"/>
    </location>
</feature>
<evidence type="ECO:0000313" key="13">
    <source>
        <dbReference type="RefSeq" id="XP_032816279.1"/>
    </source>
</evidence>
<feature type="domain" description="TLDc" evidence="11">
    <location>
        <begin position="318"/>
        <end position="486"/>
    </location>
</feature>
<evidence type="ECO:0000256" key="2">
    <source>
        <dbReference type="ARBA" id="ARBA00004371"/>
    </source>
</evidence>